<dbReference type="EMBL" id="CP053085">
    <property type="protein sequence ID" value="QJR37902.1"/>
    <property type="molecule type" value="Genomic_DNA"/>
</dbReference>
<dbReference type="InterPro" id="IPR050282">
    <property type="entry name" value="Cycloisomerase_2"/>
</dbReference>
<name>A0A6M4IYE1_9BACT</name>
<evidence type="ECO:0000313" key="5">
    <source>
        <dbReference type="EMBL" id="QJR37902.1"/>
    </source>
</evidence>
<evidence type="ECO:0000256" key="2">
    <source>
        <dbReference type="ARBA" id="ARBA00022526"/>
    </source>
</evidence>
<dbReference type="PANTHER" id="PTHR30344:SF1">
    <property type="entry name" value="6-PHOSPHOGLUCONOLACTONASE"/>
    <property type="match status" value="1"/>
</dbReference>
<dbReference type="RefSeq" id="WP_171227338.1">
    <property type="nucleotide sequence ID" value="NZ_CP053085.1"/>
</dbReference>
<dbReference type="SUPFAM" id="SSF63829">
    <property type="entry name" value="Calcium-dependent phosphotriesterase"/>
    <property type="match status" value="1"/>
</dbReference>
<reference evidence="5 6" key="1">
    <citation type="submission" date="2020-05" db="EMBL/GenBank/DDBJ databases">
        <title>Complete genome sequence of Gemmatimonas greenlandica TET16.</title>
        <authorList>
            <person name="Zeng Y."/>
        </authorList>
    </citation>
    <scope>NUCLEOTIDE SEQUENCE [LARGE SCALE GENOMIC DNA]</scope>
    <source>
        <strain evidence="5 6">TET16</strain>
    </source>
</reference>
<keyword evidence="4" id="KW-0732">Signal</keyword>
<organism evidence="5 6">
    <name type="scientific">Gemmatimonas groenlandica</name>
    <dbReference type="NCBI Taxonomy" id="2732249"/>
    <lineage>
        <taxon>Bacteria</taxon>
        <taxon>Pseudomonadati</taxon>
        <taxon>Gemmatimonadota</taxon>
        <taxon>Gemmatimonadia</taxon>
        <taxon>Gemmatimonadales</taxon>
        <taxon>Gemmatimonadaceae</taxon>
        <taxon>Gemmatimonas</taxon>
    </lineage>
</organism>
<proteinExistence type="inferred from homology"/>
<dbReference type="SUPFAM" id="SSF50974">
    <property type="entry name" value="Nitrous oxide reductase, N-terminal domain"/>
    <property type="match status" value="1"/>
</dbReference>
<feature type="signal peptide" evidence="4">
    <location>
        <begin position="1"/>
        <end position="20"/>
    </location>
</feature>
<feature type="chain" id="PRO_5027093070" evidence="4">
    <location>
        <begin position="21"/>
        <end position="379"/>
    </location>
</feature>
<protein>
    <submittedName>
        <fullName evidence="5">Beta-propeller fold lactonase family protein</fullName>
    </submittedName>
</protein>
<evidence type="ECO:0000256" key="4">
    <source>
        <dbReference type="SAM" id="SignalP"/>
    </source>
</evidence>
<comment type="similarity">
    <text evidence="1">Belongs to the cycloisomerase 2 family.</text>
</comment>
<dbReference type="GO" id="GO:0006006">
    <property type="term" value="P:glucose metabolic process"/>
    <property type="evidence" value="ECO:0007669"/>
    <property type="project" value="UniProtKB-KW"/>
</dbReference>
<dbReference type="Proteomes" id="UP000500938">
    <property type="component" value="Chromosome"/>
</dbReference>
<feature type="region of interest" description="Disordered" evidence="3">
    <location>
        <begin position="66"/>
        <end position="87"/>
    </location>
</feature>
<keyword evidence="2" id="KW-0119">Carbohydrate metabolism</keyword>
<evidence type="ECO:0000313" key="6">
    <source>
        <dbReference type="Proteomes" id="UP000500938"/>
    </source>
</evidence>
<dbReference type="AlphaFoldDB" id="A0A6M4IYE1"/>
<dbReference type="KEGG" id="ggr:HKW67_21415"/>
<dbReference type="PROSITE" id="PS51257">
    <property type="entry name" value="PROKAR_LIPOPROTEIN"/>
    <property type="match status" value="1"/>
</dbReference>
<evidence type="ECO:0000256" key="1">
    <source>
        <dbReference type="ARBA" id="ARBA00005564"/>
    </source>
</evidence>
<dbReference type="Pfam" id="PF10282">
    <property type="entry name" value="Lactonase"/>
    <property type="match status" value="2"/>
</dbReference>
<dbReference type="PANTHER" id="PTHR30344">
    <property type="entry name" value="6-PHOSPHOGLUCONOLACTONASE-RELATED"/>
    <property type="match status" value="1"/>
</dbReference>
<sequence length="379" mass="38058">MTRTLAALSLLALAACSDTAPTALTPTATAAFNSSGGQSAGAVYTSTNDAVANEVIVFQRSADGRLSQRSDVPTGGTGSGASNLGSQGSVTLAENGRWLLVTNAGSNDVSVFRVDGTTLTLTDREPSGGTFPVSVAIRGSVVYVLNAGMPNNVQGFTLSQDGTLSPLAGATQPLSAAMTGPAQVAVDPQGTRLVVTEKGTNRISTYPLSGNGQIGNRVSSPSASPTPFGFAFDNRGRLVVSEAVGGAPNGSVLSTYAIANDGTLQVISASVPTLQTAACWVVITNNGRLVFTTNTGSGSVSGFERSPDNSLSLLASVAANTGAGSSPIDMALSRNSQYAYILSPGNNTLRPYTVNANGTLSGLGPVNGIPSSAYGLAAQ</sequence>
<dbReference type="InterPro" id="IPR015943">
    <property type="entry name" value="WD40/YVTN_repeat-like_dom_sf"/>
</dbReference>
<dbReference type="GO" id="GO:0017057">
    <property type="term" value="F:6-phosphogluconolactonase activity"/>
    <property type="evidence" value="ECO:0007669"/>
    <property type="project" value="TreeGrafter"/>
</dbReference>
<dbReference type="InterPro" id="IPR011045">
    <property type="entry name" value="N2O_reductase_N"/>
</dbReference>
<keyword evidence="6" id="KW-1185">Reference proteome</keyword>
<accession>A0A6M4IYE1</accession>
<dbReference type="InterPro" id="IPR019405">
    <property type="entry name" value="Lactonase_7-beta_prop"/>
</dbReference>
<gene>
    <name evidence="5" type="ORF">HKW67_21415</name>
</gene>
<dbReference type="Gene3D" id="2.130.10.10">
    <property type="entry name" value="YVTN repeat-like/Quinoprotein amine dehydrogenase"/>
    <property type="match status" value="3"/>
</dbReference>
<evidence type="ECO:0000256" key="3">
    <source>
        <dbReference type="SAM" id="MobiDB-lite"/>
    </source>
</evidence>
<keyword evidence="2" id="KW-0313">Glucose metabolism</keyword>